<dbReference type="OrthoDB" id="3225366at2759"/>
<evidence type="ECO:0000256" key="1">
    <source>
        <dbReference type="SAM" id="Phobius"/>
    </source>
</evidence>
<name>A0A9P6EMT6_9AGAR</name>
<dbReference type="AlphaFoldDB" id="A0A9P6EMT6"/>
<organism evidence="2 3">
    <name type="scientific">Crepidotus variabilis</name>
    <dbReference type="NCBI Taxonomy" id="179855"/>
    <lineage>
        <taxon>Eukaryota</taxon>
        <taxon>Fungi</taxon>
        <taxon>Dikarya</taxon>
        <taxon>Basidiomycota</taxon>
        <taxon>Agaricomycotina</taxon>
        <taxon>Agaricomycetes</taxon>
        <taxon>Agaricomycetidae</taxon>
        <taxon>Agaricales</taxon>
        <taxon>Agaricineae</taxon>
        <taxon>Crepidotaceae</taxon>
        <taxon>Crepidotus</taxon>
    </lineage>
</organism>
<feature type="transmembrane region" description="Helical" evidence="1">
    <location>
        <begin position="138"/>
        <end position="161"/>
    </location>
</feature>
<protein>
    <submittedName>
        <fullName evidence="2">Uncharacterized protein</fullName>
    </submittedName>
</protein>
<sequence>MSDNRALHSTAGFYDYPLPPVAASIRDGFQWSSSSGAVVSGLLAAVAAQLLGTFKGDQNLQPQGARDLLVAACYAAIFLNINATVGSFVLIDDLAEVGLEATKRYQAQGDGFTAVKMDNRGPSQILTKFGASKMWRPILIHWMVTFFLGIMSIVLALLIYVRLTEPVATFVVMCFLVAITLPPTVYFMFLRDARLVWLKG</sequence>
<dbReference type="EMBL" id="MU157834">
    <property type="protein sequence ID" value="KAF9531687.1"/>
    <property type="molecule type" value="Genomic_DNA"/>
</dbReference>
<keyword evidence="1" id="KW-0812">Transmembrane</keyword>
<reference evidence="2" key="1">
    <citation type="submission" date="2020-11" db="EMBL/GenBank/DDBJ databases">
        <authorList>
            <consortium name="DOE Joint Genome Institute"/>
            <person name="Ahrendt S."/>
            <person name="Riley R."/>
            <person name="Andreopoulos W."/>
            <person name="Labutti K."/>
            <person name="Pangilinan J."/>
            <person name="Ruiz-Duenas F.J."/>
            <person name="Barrasa J.M."/>
            <person name="Sanchez-Garcia M."/>
            <person name="Camarero S."/>
            <person name="Miyauchi S."/>
            <person name="Serrano A."/>
            <person name="Linde D."/>
            <person name="Babiker R."/>
            <person name="Drula E."/>
            <person name="Ayuso-Fernandez I."/>
            <person name="Pacheco R."/>
            <person name="Padilla G."/>
            <person name="Ferreira P."/>
            <person name="Barriuso J."/>
            <person name="Kellner H."/>
            <person name="Castanera R."/>
            <person name="Alfaro M."/>
            <person name="Ramirez L."/>
            <person name="Pisabarro A.G."/>
            <person name="Kuo A."/>
            <person name="Tritt A."/>
            <person name="Lipzen A."/>
            <person name="He G."/>
            <person name="Yan M."/>
            <person name="Ng V."/>
            <person name="Cullen D."/>
            <person name="Martin F."/>
            <person name="Rosso M.-N."/>
            <person name="Henrissat B."/>
            <person name="Hibbett D."/>
            <person name="Martinez A.T."/>
            <person name="Grigoriev I.V."/>
        </authorList>
    </citation>
    <scope>NUCLEOTIDE SEQUENCE</scope>
    <source>
        <strain evidence="2">CBS 506.95</strain>
    </source>
</reference>
<evidence type="ECO:0000313" key="2">
    <source>
        <dbReference type="EMBL" id="KAF9531687.1"/>
    </source>
</evidence>
<keyword evidence="1" id="KW-0472">Membrane</keyword>
<comment type="caution">
    <text evidence="2">The sequence shown here is derived from an EMBL/GenBank/DDBJ whole genome shotgun (WGS) entry which is preliminary data.</text>
</comment>
<accession>A0A9P6EMT6</accession>
<evidence type="ECO:0000313" key="3">
    <source>
        <dbReference type="Proteomes" id="UP000807306"/>
    </source>
</evidence>
<dbReference type="Proteomes" id="UP000807306">
    <property type="component" value="Unassembled WGS sequence"/>
</dbReference>
<feature type="transmembrane region" description="Helical" evidence="1">
    <location>
        <begin position="167"/>
        <end position="189"/>
    </location>
</feature>
<keyword evidence="3" id="KW-1185">Reference proteome</keyword>
<gene>
    <name evidence="2" type="ORF">CPB83DRAFT_848557</name>
</gene>
<keyword evidence="1" id="KW-1133">Transmembrane helix</keyword>
<proteinExistence type="predicted"/>